<accession>A0A395RFR1</accession>
<name>A0A395RFR1_FUSSP</name>
<keyword evidence="1" id="KW-0812">Transmembrane</keyword>
<feature type="transmembrane region" description="Helical" evidence="1">
    <location>
        <begin position="268"/>
        <end position="289"/>
    </location>
</feature>
<evidence type="ECO:0000313" key="3">
    <source>
        <dbReference type="Proteomes" id="UP000266152"/>
    </source>
</evidence>
<evidence type="ECO:0000313" key="2">
    <source>
        <dbReference type="EMBL" id="RGP58629.1"/>
    </source>
</evidence>
<dbReference type="EMBL" id="PXOF01000285">
    <property type="protein sequence ID" value="RGP58629.1"/>
    <property type="molecule type" value="Genomic_DNA"/>
</dbReference>
<gene>
    <name evidence="2" type="ORF">FSPOR_11863</name>
</gene>
<protein>
    <submittedName>
        <fullName evidence="2">Uncharacterized protein</fullName>
    </submittedName>
</protein>
<dbReference type="CDD" id="cd12148">
    <property type="entry name" value="fungal_TF_MHR"/>
    <property type="match status" value="1"/>
</dbReference>
<organism evidence="2 3">
    <name type="scientific">Fusarium sporotrichioides</name>
    <dbReference type="NCBI Taxonomy" id="5514"/>
    <lineage>
        <taxon>Eukaryota</taxon>
        <taxon>Fungi</taxon>
        <taxon>Dikarya</taxon>
        <taxon>Ascomycota</taxon>
        <taxon>Pezizomycotina</taxon>
        <taxon>Sordariomycetes</taxon>
        <taxon>Hypocreomycetidae</taxon>
        <taxon>Hypocreales</taxon>
        <taxon>Nectriaceae</taxon>
        <taxon>Fusarium</taxon>
    </lineage>
</organism>
<evidence type="ECO:0000256" key="1">
    <source>
        <dbReference type="SAM" id="Phobius"/>
    </source>
</evidence>
<dbReference type="AlphaFoldDB" id="A0A395RFR1"/>
<keyword evidence="1" id="KW-0472">Membrane</keyword>
<dbReference type="STRING" id="5514.A0A395RFR1"/>
<dbReference type="Proteomes" id="UP000266152">
    <property type="component" value="Unassembled WGS sequence"/>
</dbReference>
<keyword evidence="1" id="KW-1133">Transmembrane helix</keyword>
<comment type="caution">
    <text evidence="2">The sequence shown here is derived from an EMBL/GenBank/DDBJ whole genome shotgun (WGS) entry which is preliminary data.</text>
</comment>
<proteinExistence type="predicted"/>
<reference evidence="2 3" key="1">
    <citation type="journal article" date="2018" name="PLoS Pathog.">
        <title>Evolution of structural diversity of trichothecenes, a family of toxins produced by plant pathogenic and entomopathogenic fungi.</title>
        <authorList>
            <person name="Proctor R.H."/>
            <person name="McCormick S.P."/>
            <person name="Kim H.S."/>
            <person name="Cardoza R.E."/>
            <person name="Stanley A.M."/>
            <person name="Lindo L."/>
            <person name="Kelly A."/>
            <person name="Brown D.W."/>
            <person name="Lee T."/>
            <person name="Vaughan M.M."/>
            <person name="Alexander N.J."/>
            <person name="Busman M."/>
            <person name="Gutierrez S."/>
        </authorList>
    </citation>
    <scope>NUCLEOTIDE SEQUENCE [LARGE SCALE GENOMIC DNA]</scope>
    <source>
        <strain evidence="2 3">NRRL 3299</strain>
    </source>
</reference>
<sequence length="292" mass="31832">MQPFATTSQAQIQVSASAPNIGGAPLRSKDFIEVDRDLNTMTVMASTSSPTASASSGTASTLPIAVNSLLPEPIDDNAPQSADAMTGVGKDPLASAEFFGGSSAASFAAQINSVVDSRLGTNQTQSSIEVTNEASEGAGANQESATTLHPDYMNFPAFALPLRTFSDRLLQDYYDLVWVIPPIHDWVVFKQDYDAIWVGSKTKTHIKPLHCMINMALALGAQFSQIVQPDKRRSLVKHSGKEPLYYSIPESSRGLRYKDCNVYCRWAYFYRALINSTGVGWLLALLFVWHKV</sequence>
<keyword evidence="3" id="KW-1185">Reference proteome</keyword>